<feature type="transmembrane region" description="Helical" evidence="1">
    <location>
        <begin position="112"/>
        <end position="132"/>
    </location>
</feature>
<keyword evidence="1" id="KW-1003">Cell membrane</keyword>
<dbReference type="HAMAP" id="MF_02088">
    <property type="entry name" value="Q_prec_transport"/>
    <property type="match status" value="1"/>
</dbReference>
<dbReference type="KEGG" id="acj:ACAM_1321"/>
<sequence>MEEEGERLDKSVWPLILSAAVFSVALVSANYLSAKLFMIEIPGLITLVGPAGVVAYSVTFIVTDIVSEVYGRRAAGAVVAAGFASQIVALFLTYAAISSPPAPFSPVQQDEYAKVVMAGFNIIIASLTAYLISQYHDVWSFHFWKRLTRGRWLWLRNNMSTWASQLIDTVVFLSLAFYIIPLLSPAASGIEPVSLSTLWAMIYSQYIIKLVIAVLDTPVVYLGVYLVKSYIEDGLQAQPRILGLITGK</sequence>
<dbReference type="eggNOG" id="arCOG04284">
    <property type="taxonomic scope" value="Archaea"/>
</dbReference>
<keyword evidence="1" id="KW-0813">Transport</keyword>
<keyword evidence="1" id="KW-1133">Transmembrane helix</keyword>
<feature type="transmembrane region" description="Helical" evidence="1">
    <location>
        <begin position="74"/>
        <end position="97"/>
    </location>
</feature>
<evidence type="ECO:0000313" key="3">
    <source>
        <dbReference type="Proteomes" id="UP000016887"/>
    </source>
</evidence>
<accession>U3TFH3</accession>
<keyword evidence="1" id="KW-0812">Transmembrane</keyword>
<dbReference type="AlphaFoldDB" id="U3TFH3"/>
<feature type="transmembrane region" description="Helical" evidence="1">
    <location>
        <begin position="12"/>
        <end position="32"/>
    </location>
</feature>
<dbReference type="InterPro" id="IPR003744">
    <property type="entry name" value="YhhQ"/>
</dbReference>
<feature type="transmembrane region" description="Helical" evidence="1">
    <location>
        <begin position="44"/>
        <end position="62"/>
    </location>
</feature>
<name>U3TFH3_9CREN</name>
<dbReference type="GO" id="GO:0022857">
    <property type="term" value="F:transmembrane transporter activity"/>
    <property type="evidence" value="ECO:0007669"/>
    <property type="project" value="UniProtKB-UniRule"/>
</dbReference>
<evidence type="ECO:0000313" key="2">
    <source>
        <dbReference type="EMBL" id="BAN90790.1"/>
    </source>
</evidence>
<dbReference type="GO" id="GO:0005886">
    <property type="term" value="C:plasma membrane"/>
    <property type="evidence" value="ECO:0007669"/>
    <property type="project" value="UniProtKB-SubCell"/>
</dbReference>
<feature type="transmembrane region" description="Helical" evidence="1">
    <location>
        <begin position="206"/>
        <end position="227"/>
    </location>
</feature>
<dbReference type="STRING" id="1198449.ACAM_1321"/>
<dbReference type="OrthoDB" id="27816at2157"/>
<dbReference type="PANTHER" id="PTHR34300">
    <property type="entry name" value="QUEUOSINE PRECURSOR TRANSPORTER-RELATED"/>
    <property type="match status" value="1"/>
</dbReference>
<evidence type="ECO:0000256" key="1">
    <source>
        <dbReference type="HAMAP-Rule" id="MF_02088"/>
    </source>
</evidence>
<keyword evidence="1" id="KW-0472">Membrane</keyword>
<dbReference type="EMBL" id="AP012489">
    <property type="protein sequence ID" value="BAN90790.1"/>
    <property type="molecule type" value="Genomic_DNA"/>
</dbReference>
<organism evidence="2 3">
    <name type="scientific">Aeropyrum camini SY1 = JCM 12091</name>
    <dbReference type="NCBI Taxonomy" id="1198449"/>
    <lineage>
        <taxon>Archaea</taxon>
        <taxon>Thermoproteota</taxon>
        <taxon>Thermoprotei</taxon>
        <taxon>Desulfurococcales</taxon>
        <taxon>Desulfurococcaceae</taxon>
        <taxon>Aeropyrum</taxon>
    </lineage>
</organism>
<dbReference type="NCBIfam" id="TIGR00697">
    <property type="entry name" value="queuosine precursor transporter"/>
    <property type="match status" value="1"/>
</dbReference>
<protein>
    <recommendedName>
        <fullName evidence="1">Probable queuosine precursor transporter</fullName>
        <shortName evidence="1">Q precursor transporter</shortName>
    </recommendedName>
</protein>
<comment type="function">
    <text evidence="1">Involved in the import of queuosine (Q) precursors, required for Q precursor salvage.</text>
</comment>
<keyword evidence="3" id="KW-1185">Reference proteome</keyword>
<reference evidence="2 3" key="1">
    <citation type="journal article" date="2013" name="Appl. Environ. Microbiol.">
        <title>Variation of the Virus-Related Elements within Syntenic Genomes of the Hyperthermophilic Archaeon Aeropyrum.</title>
        <authorList>
            <person name="Daifuku T."/>
            <person name="Yoshida T."/>
            <person name="Kitamura T."/>
            <person name="Kawaichi S."/>
            <person name="Inoue T."/>
            <person name="Nomura K."/>
            <person name="Yoshida Y."/>
            <person name="Kuno S."/>
            <person name="Sako Y."/>
        </authorList>
    </citation>
    <scope>NUCLEOTIDE SEQUENCE [LARGE SCALE GENOMIC DNA]</scope>
    <source>
        <strain evidence="2 3">SY1</strain>
    </source>
</reference>
<dbReference type="GeneID" id="17110578"/>
<dbReference type="PATRIC" id="fig|1198449.6.peg.1334"/>
<proteinExistence type="inferred from homology"/>
<dbReference type="RefSeq" id="WP_022542060.1">
    <property type="nucleotide sequence ID" value="NC_022521.1"/>
</dbReference>
<dbReference type="Pfam" id="PF02592">
    <property type="entry name" value="Vut_1"/>
    <property type="match status" value="1"/>
</dbReference>
<comment type="subcellular location">
    <subcellularLocation>
        <location evidence="1">Cell membrane</location>
        <topology evidence="1">Multi-pass membrane protein</topology>
    </subcellularLocation>
</comment>
<comment type="similarity">
    <text evidence="1">Belongs to the vitamin uptake transporter (VUT/ECF) (TC 2.A.88) family. Q precursor transporter subfamily.</text>
</comment>
<dbReference type="PANTHER" id="PTHR34300:SF2">
    <property type="entry name" value="QUEUOSINE PRECURSOR TRANSPORTER-RELATED"/>
    <property type="match status" value="1"/>
</dbReference>
<dbReference type="Proteomes" id="UP000016887">
    <property type="component" value="Chromosome"/>
</dbReference>
<gene>
    <name evidence="2" type="ORF">ACAM_1321</name>
</gene>
<feature type="transmembrane region" description="Helical" evidence="1">
    <location>
        <begin position="166"/>
        <end position="186"/>
    </location>
</feature>